<sequence length="49" mass="5719">MDCRLIDVLEDIEFISRLYGRVLLIVNFVCNGFNCEWLVGHSEDSWKIG</sequence>
<evidence type="ECO:0000313" key="1">
    <source>
        <dbReference type="EMBL" id="PRQ19417.1"/>
    </source>
</evidence>
<dbReference type="AlphaFoldDB" id="A0A2P6PBW2"/>
<comment type="caution">
    <text evidence="1">The sequence shown here is derived from an EMBL/GenBank/DDBJ whole genome shotgun (WGS) entry which is preliminary data.</text>
</comment>
<evidence type="ECO:0000313" key="2">
    <source>
        <dbReference type="Proteomes" id="UP000238479"/>
    </source>
</evidence>
<keyword evidence="2" id="KW-1185">Reference proteome</keyword>
<name>A0A2P6PBW2_ROSCH</name>
<proteinExistence type="predicted"/>
<organism evidence="1 2">
    <name type="scientific">Rosa chinensis</name>
    <name type="common">China rose</name>
    <dbReference type="NCBI Taxonomy" id="74649"/>
    <lineage>
        <taxon>Eukaryota</taxon>
        <taxon>Viridiplantae</taxon>
        <taxon>Streptophyta</taxon>
        <taxon>Embryophyta</taxon>
        <taxon>Tracheophyta</taxon>
        <taxon>Spermatophyta</taxon>
        <taxon>Magnoliopsida</taxon>
        <taxon>eudicotyledons</taxon>
        <taxon>Gunneridae</taxon>
        <taxon>Pentapetalae</taxon>
        <taxon>rosids</taxon>
        <taxon>fabids</taxon>
        <taxon>Rosales</taxon>
        <taxon>Rosaceae</taxon>
        <taxon>Rosoideae</taxon>
        <taxon>Rosoideae incertae sedis</taxon>
        <taxon>Rosa</taxon>
    </lineage>
</organism>
<dbReference type="Proteomes" id="UP000238479">
    <property type="component" value="Chromosome 7"/>
</dbReference>
<gene>
    <name evidence="1" type="ORF">RchiOBHm_Chr7g0216971</name>
</gene>
<dbReference type="EMBL" id="PDCK01000045">
    <property type="protein sequence ID" value="PRQ19417.1"/>
    <property type="molecule type" value="Genomic_DNA"/>
</dbReference>
<accession>A0A2P6PBW2</accession>
<protein>
    <submittedName>
        <fullName evidence="1">Uncharacterized protein</fullName>
    </submittedName>
</protein>
<reference evidence="1 2" key="1">
    <citation type="journal article" date="2018" name="Nat. Genet.">
        <title>The Rosa genome provides new insights in the design of modern roses.</title>
        <authorList>
            <person name="Bendahmane M."/>
        </authorList>
    </citation>
    <scope>NUCLEOTIDE SEQUENCE [LARGE SCALE GENOMIC DNA]</scope>
    <source>
        <strain evidence="2">cv. Old Blush</strain>
    </source>
</reference>
<dbReference type="Gramene" id="PRQ19417">
    <property type="protein sequence ID" value="PRQ19417"/>
    <property type="gene ID" value="RchiOBHm_Chr7g0216971"/>
</dbReference>